<evidence type="ECO:0000313" key="2">
    <source>
        <dbReference type="Proteomes" id="UP000325577"/>
    </source>
</evidence>
<dbReference type="EMBL" id="CM018047">
    <property type="protein sequence ID" value="KAA8524103.1"/>
    <property type="molecule type" value="Genomic_DNA"/>
</dbReference>
<keyword evidence="2" id="KW-1185">Reference proteome</keyword>
<protein>
    <submittedName>
        <fullName evidence="1">Uncharacterized protein</fullName>
    </submittedName>
</protein>
<dbReference type="AlphaFoldDB" id="A0A5J4ZZ68"/>
<sequence>MEDFVRDVEIGGPMWCGERENCGKVQQVGAAERWKAVIFADWGKLRETIGAAAIEVQVMDFDTAQDVCECCGFVGGSELSKALQENLAVGVES</sequence>
<gene>
    <name evidence="1" type="ORF">F0562_010466</name>
</gene>
<reference evidence="1 2" key="1">
    <citation type="submission" date="2019-09" db="EMBL/GenBank/DDBJ databases">
        <title>A chromosome-level genome assembly of the Chinese tupelo Nyssa sinensis.</title>
        <authorList>
            <person name="Yang X."/>
            <person name="Kang M."/>
            <person name="Yang Y."/>
            <person name="Xiong H."/>
            <person name="Wang M."/>
            <person name="Zhang Z."/>
            <person name="Wang Z."/>
            <person name="Wu H."/>
            <person name="Ma T."/>
            <person name="Liu J."/>
            <person name="Xi Z."/>
        </authorList>
    </citation>
    <scope>NUCLEOTIDE SEQUENCE [LARGE SCALE GENOMIC DNA]</scope>
    <source>
        <strain evidence="1">J267</strain>
        <tissue evidence="1">Leaf</tissue>
    </source>
</reference>
<evidence type="ECO:0000313" key="1">
    <source>
        <dbReference type="EMBL" id="KAA8524103.1"/>
    </source>
</evidence>
<organism evidence="1 2">
    <name type="scientific">Nyssa sinensis</name>
    <dbReference type="NCBI Taxonomy" id="561372"/>
    <lineage>
        <taxon>Eukaryota</taxon>
        <taxon>Viridiplantae</taxon>
        <taxon>Streptophyta</taxon>
        <taxon>Embryophyta</taxon>
        <taxon>Tracheophyta</taxon>
        <taxon>Spermatophyta</taxon>
        <taxon>Magnoliopsida</taxon>
        <taxon>eudicotyledons</taxon>
        <taxon>Gunneridae</taxon>
        <taxon>Pentapetalae</taxon>
        <taxon>asterids</taxon>
        <taxon>Cornales</taxon>
        <taxon>Nyssaceae</taxon>
        <taxon>Nyssa</taxon>
    </lineage>
</organism>
<proteinExistence type="predicted"/>
<name>A0A5J4ZZ68_9ASTE</name>
<accession>A0A5J4ZZ68</accession>
<dbReference type="Proteomes" id="UP000325577">
    <property type="component" value="Linkage Group LG4"/>
</dbReference>